<dbReference type="PRINTS" id="PR01607">
    <property type="entry name" value="APYRASEFAMLY"/>
</dbReference>
<dbReference type="GO" id="GO:0009166">
    <property type="term" value="P:nucleotide catabolic process"/>
    <property type="evidence" value="ECO:0007669"/>
    <property type="project" value="InterPro"/>
</dbReference>
<dbReference type="InterPro" id="IPR036907">
    <property type="entry name" value="5'-Nucleotdase_C_sf"/>
</dbReference>
<dbReference type="InterPro" id="IPR008334">
    <property type="entry name" value="5'-Nucleotdase_C"/>
</dbReference>
<evidence type="ECO:0000259" key="1">
    <source>
        <dbReference type="Pfam" id="PF02872"/>
    </source>
</evidence>
<dbReference type="RefSeq" id="WP_243646084.1">
    <property type="nucleotide sequence ID" value="NZ_SMBZ01000018.1"/>
</dbReference>
<dbReference type="Pfam" id="PF02872">
    <property type="entry name" value="5_nucleotid_C"/>
    <property type="match status" value="1"/>
</dbReference>
<protein>
    <submittedName>
        <fullName evidence="2">5'-nucleotidase-like protein</fullName>
    </submittedName>
</protein>
<dbReference type="SUPFAM" id="SSF55816">
    <property type="entry name" value="5'-nucleotidase (syn. UDP-sugar hydrolase), C-terminal domain"/>
    <property type="match status" value="1"/>
</dbReference>
<dbReference type="EMBL" id="SMBZ01000018">
    <property type="protein sequence ID" value="TCV13988.1"/>
    <property type="molecule type" value="Genomic_DNA"/>
</dbReference>
<evidence type="ECO:0000313" key="2">
    <source>
        <dbReference type="EMBL" id="TCV13988.1"/>
    </source>
</evidence>
<organism evidence="2 3">
    <name type="scientific">Sphingobacterium alimentarium</name>
    <dbReference type="NCBI Taxonomy" id="797292"/>
    <lineage>
        <taxon>Bacteria</taxon>
        <taxon>Pseudomonadati</taxon>
        <taxon>Bacteroidota</taxon>
        <taxon>Sphingobacteriia</taxon>
        <taxon>Sphingobacteriales</taxon>
        <taxon>Sphingobacteriaceae</taxon>
        <taxon>Sphingobacterium</taxon>
    </lineage>
</organism>
<name>A0A4R3VZW8_9SPHI</name>
<dbReference type="PANTHER" id="PTHR11575">
    <property type="entry name" value="5'-NUCLEOTIDASE-RELATED"/>
    <property type="match status" value="1"/>
</dbReference>
<keyword evidence="3" id="KW-1185">Reference proteome</keyword>
<comment type="caution">
    <text evidence="2">The sequence shown here is derived from an EMBL/GenBank/DDBJ whole genome shotgun (WGS) entry which is preliminary data.</text>
</comment>
<evidence type="ECO:0000313" key="3">
    <source>
        <dbReference type="Proteomes" id="UP000295197"/>
    </source>
</evidence>
<proteinExistence type="predicted"/>
<dbReference type="Proteomes" id="UP000295197">
    <property type="component" value="Unassembled WGS sequence"/>
</dbReference>
<accession>A0A4R3VZW8</accession>
<sequence length="250" mass="27765">MRSYTKIFALLLTVITFTNCSTPKIASLQSADIYRIDSTITQDSSIVNYYRPFKEKMEQEMNRVIGHTTNSLTKSRSEAEFTAGNFFVDAMLAIGQRIDPTAQISLATKGGIRSEVDKGPITVGNIFELMPFENAISILELSGQDINTLLHFIAKTGGQPIGGMTMKIKDQQPFDVMIQGQPFDINKTYKLVTYDYLANGGDYVEGLTSPLKRVDTGIIVRNGLIDYIEQLTKEGKSINTTLDGRVKIIK</sequence>
<dbReference type="PANTHER" id="PTHR11575:SF24">
    <property type="entry name" value="5'-NUCLEOTIDASE"/>
    <property type="match status" value="1"/>
</dbReference>
<dbReference type="AlphaFoldDB" id="A0A4R3VZW8"/>
<dbReference type="InterPro" id="IPR006179">
    <property type="entry name" value="5_nucleotidase/apyrase"/>
</dbReference>
<dbReference type="GO" id="GO:0016787">
    <property type="term" value="F:hydrolase activity"/>
    <property type="evidence" value="ECO:0007669"/>
    <property type="project" value="InterPro"/>
</dbReference>
<reference evidence="2 3" key="1">
    <citation type="submission" date="2019-03" db="EMBL/GenBank/DDBJ databases">
        <title>Genomic Encyclopedia of Type Strains, Phase IV (KMG-IV): sequencing the most valuable type-strain genomes for metagenomic binning, comparative biology and taxonomic classification.</title>
        <authorList>
            <person name="Goeker M."/>
        </authorList>
    </citation>
    <scope>NUCLEOTIDE SEQUENCE [LARGE SCALE GENOMIC DNA]</scope>
    <source>
        <strain evidence="2 3">DSM 22362</strain>
    </source>
</reference>
<gene>
    <name evidence="2" type="ORF">EDC17_10182</name>
</gene>
<dbReference type="Gene3D" id="3.90.780.10">
    <property type="entry name" value="5'-Nucleotidase, C-terminal domain"/>
    <property type="match status" value="1"/>
</dbReference>
<feature type="domain" description="5'-Nucleotidase C-terminal" evidence="1">
    <location>
        <begin position="64"/>
        <end position="204"/>
    </location>
</feature>